<keyword evidence="2" id="KW-1185">Reference proteome</keyword>
<dbReference type="Proteomes" id="UP000688137">
    <property type="component" value="Unassembled WGS sequence"/>
</dbReference>
<comment type="caution">
    <text evidence="1">The sequence shown here is derived from an EMBL/GenBank/DDBJ whole genome shotgun (WGS) entry which is preliminary data.</text>
</comment>
<dbReference type="OMA" id="PICQKNE"/>
<evidence type="ECO:0000313" key="1">
    <source>
        <dbReference type="EMBL" id="CAD8067952.1"/>
    </source>
</evidence>
<name>A0A8S1LNM3_PARPR</name>
<accession>A0A8S1LNM3</accession>
<gene>
    <name evidence="1" type="ORF">PPRIM_AZ9-3.1.T0410248</name>
</gene>
<proteinExistence type="predicted"/>
<sequence>MSSLLRPTLVKMIYPICQKNEFAKSESSVEEDVYFIESIRAEAQNPMIKNFNQVDSTVELQQDLEEFLNSLD</sequence>
<dbReference type="EMBL" id="CAJJDM010000040">
    <property type="protein sequence ID" value="CAD8067952.1"/>
    <property type="molecule type" value="Genomic_DNA"/>
</dbReference>
<protein>
    <submittedName>
        <fullName evidence="1">Uncharacterized protein</fullName>
    </submittedName>
</protein>
<organism evidence="1 2">
    <name type="scientific">Paramecium primaurelia</name>
    <dbReference type="NCBI Taxonomy" id="5886"/>
    <lineage>
        <taxon>Eukaryota</taxon>
        <taxon>Sar</taxon>
        <taxon>Alveolata</taxon>
        <taxon>Ciliophora</taxon>
        <taxon>Intramacronucleata</taxon>
        <taxon>Oligohymenophorea</taxon>
        <taxon>Peniculida</taxon>
        <taxon>Parameciidae</taxon>
        <taxon>Paramecium</taxon>
    </lineage>
</organism>
<reference evidence="1" key="1">
    <citation type="submission" date="2021-01" db="EMBL/GenBank/DDBJ databases">
        <authorList>
            <consortium name="Genoscope - CEA"/>
            <person name="William W."/>
        </authorList>
    </citation>
    <scope>NUCLEOTIDE SEQUENCE</scope>
</reference>
<evidence type="ECO:0000313" key="2">
    <source>
        <dbReference type="Proteomes" id="UP000688137"/>
    </source>
</evidence>
<dbReference type="AlphaFoldDB" id="A0A8S1LNM3"/>